<evidence type="ECO:0000313" key="3">
    <source>
        <dbReference type="Proteomes" id="UP001219525"/>
    </source>
</evidence>
<evidence type="ECO:0000256" key="1">
    <source>
        <dbReference type="SAM" id="MobiDB-lite"/>
    </source>
</evidence>
<sequence length="322" mass="36598">MSITSADPVSINPSDVQTNHSESPDPQSTEAEVFGASPSDDGSEIYMPDFSDDDYYNPPPRYDPEIAHTLPNVMRRMQMLVTDDILKSNFAMLLCGTEQDGNYARPYCYYSQLRNGNYALRPYVNTLFTNRLETCAGLIFTALNDHSVDNRGFIRGFHPVTVPAEALRQCNIHVIPSILLFLSRDWTLFPKEFATEFGVKEHVEDFLLTIRLGIAIFAKIITTTIRMHHQSLCNPGASLGMTKDEFISRTSRWHTPGINLLDTWFDELINWHGEINRADDAAAGLFLSFCTRTRRLFSRCCKPGWHSGRIDVHHHSTYPSRT</sequence>
<accession>A0AAD6YM85</accession>
<proteinExistence type="predicted"/>
<feature type="compositionally biased region" description="Polar residues" evidence="1">
    <location>
        <begin position="1"/>
        <end position="30"/>
    </location>
</feature>
<dbReference type="EMBL" id="JARJCW010000006">
    <property type="protein sequence ID" value="KAJ7223423.1"/>
    <property type="molecule type" value="Genomic_DNA"/>
</dbReference>
<gene>
    <name evidence="2" type="ORF">GGX14DRAFT_387742</name>
</gene>
<protein>
    <submittedName>
        <fullName evidence="2">Uncharacterized protein</fullName>
    </submittedName>
</protein>
<organism evidence="2 3">
    <name type="scientific">Mycena pura</name>
    <dbReference type="NCBI Taxonomy" id="153505"/>
    <lineage>
        <taxon>Eukaryota</taxon>
        <taxon>Fungi</taxon>
        <taxon>Dikarya</taxon>
        <taxon>Basidiomycota</taxon>
        <taxon>Agaricomycotina</taxon>
        <taxon>Agaricomycetes</taxon>
        <taxon>Agaricomycetidae</taxon>
        <taxon>Agaricales</taxon>
        <taxon>Marasmiineae</taxon>
        <taxon>Mycenaceae</taxon>
        <taxon>Mycena</taxon>
    </lineage>
</organism>
<reference evidence="2" key="1">
    <citation type="submission" date="2023-03" db="EMBL/GenBank/DDBJ databases">
        <title>Massive genome expansion in bonnet fungi (Mycena s.s.) driven by repeated elements and novel gene families across ecological guilds.</title>
        <authorList>
            <consortium name="Lawrence Berkeley National Laboratory"/>
            <person name="Harder C.B."/>
            <person name="Miyauchi S."/>
            <person name="Viragh M."/>
            <person name="Kuo A."/>
            <person name="Thoen E."/>
            <person name="Andreopoulos B."/>
            <person name="Lu D."/>
            <person name="Skrede I."/>
            <person name="Drula E."/>
            <person name="Henrissat B."/>
            <person name="Morin E."/>
            <person name="Kohler A."/>
            <person name="Barry K."/>
            <person name="LaButti K."/>
            <person name="Morin E."/>
            <person name="Salamov A."/>
            <person name="Lipzen A."/>
            <person name="Mereny Z."/>
            <person name="Hegedus B."/>
            <person name="Baldrian P."/>
            <person name="Stursova M."/>
            <person name="Weitz H."/>
            <person name="Taylor A."/>
            <person name="Grigoriev I.V."/>
            <person name="Nagy L.G."/>
            <person name="Martin F."/>
            <person name="Kauserud H."/>
        </authorList>
    </citation>
    <scope>NUCLEOTIDE SEQUENCE</scope>
    <source>
        <strain evidence="2">9144</strain>
    </source>
</reference>
<dbReference type="Proteomes" id="UP001219525">
    <property type="component" value="Unassembled WGS sequence"/>
</dbReference>
<name>A0AAD6YM85_9AGAR</name>
<keyword evidence="3" id="KW-1185">Reference proteome</keyword>
<feature type="region of interest" description="Disordered" evidence="1">
    <location>
        <begin position="1"/>
        <end position="58"/>
    </location>
</feature>
<dbReference type="AlphaFoldDB" id="A0AAD6YM85"/>
<evidence type="ECO:0000313" key="2">
    <source>
        <dbReference type="EMBL" id="KAJ7223423.1"/>
    </source>
</evidence>
<comment type="caution">
    <text evidence="2">The sequence shown here is derived from an EMBL/GenBank/DDBJ whole genome shotgun (WGS) entry which is preliminary data.</text>
</comment>